<dbReference type="AlphaFoldDB" id="A0A839K505"/>
<dbReference type="SUPFAM" id="SSF55129">
    <property type="entry name" value="Ribosomal protein L30p/L7e"/>
    <property type="match status" value="1"/>
</dbReference>
<dbReference type="GO" id="GO:0006412">
    <property type="term" value="P:translation"/>
    <property type="evidence" value="ECO:0007669"/>
    <property type="project" value="UniProtKB-UniRule"/>
</dbReference>
<feature type="domain" description="Large ribosomal subunit protein uL30-like ferredoxin-like fold" evidence="6">
    <location>
        <begin position="10"/>
        <end position="60"/>
    </location>
</feature>
<comment type="subunit">
    <text evidence="2 5">Part of the 50S ribosomal subunit.</text>
</comment>
<evidence type="ECO:0000256" key="3">
    <source>
        <dbReference type="ARBA" id="ARBA00022980"/>
    </source>
</evidence>
<sequence>MEVSEMAGKLKVTLVKSTIGAIPKHRATVEALGLRKLHKTVEMPDNAAVRGMIDQVKHLVKVEEI</sequence>
<dbReference type="HAMAP" id="MF_01371_B">
    <property type="entry name" value="Ribosomal_uL30_B"/>
    <property type="match status" value="1"/>
</dbReference>
<evidence type="ECO:0000313" key="7">
    <source>
        <dbReference type="EMBL" id="MBB2184272.1"/>
    </source>
</evidence>
<keyword evidence="3 5" id="KW-0689">Ribosomal protein</keyword>
<evidence type="ECO:0000256" key="1">
    <source>
        <dbReference type="ARBA" id="ARBA00007594"/>
    </source>
</evidence>
<dbReference type="PIRSF" id="PIRSF002211">
    <property type="entry name" value="Ribosomal_L30_bac-type"/>
    <property type="match status" value="1"/>
</dbReference>
<evidence type="ECO:0000313" key="8">
    <source>
        <dbReference type="Proteomes" id="UP000574276"/>
    </source>
</evidence>
<dbReference type="Proteomes" id="UP000574276">
    <property type="component" value="Unassembled WGS sequence"/>
</dbReference>
<evidence type="ECO:0000256" key="2">
    <source>
        <dbReference type="ARBA" id="ARBA00011838"/>
    </source>
</evidence>
<dbReference type="GO" id="GO:0003735">
    <property type="term" value="F:structural constituent of ribosome"/>
    <property type="evidence" value="ECO:0007669"/>
    <property type="project" value="InterPro"/>
</dbReference>
<name>A0A839K505_9FIRM</name>
<dbReference type="PANTHER" id="PTHR15892:SF2">
    <property type="entry name" value="LARGE RIBOSOMAL SUBUNIT PROTEIN UL30M"/>
    <property type="match status" value="1"/>
</dbReference>
<dbReference type="Gene3D" id="3.30.1390.20">
    <property type="entry name" value="Ribosomal protein L30, ferredoxin-like fold domain"/>
    <property type="match status" value="1"/>
</dbReference>
<dbReference type="CDD" id="cd01658">
    <property type="entry name" value="Ribosomal_L30"/>
    <property type="match status" value="1"/>
</dbReference>
<comment type="similarity">
    <text evidence="1 5">Belongs to the universal ribosomal protein uL30 family.</text>
</comment>
<protein>
    <recommendedName>
        <fullName evidence="5">Large ribosomal subunit protein uL30</fullName>
    </recommendedName>
</protein>
<dbReference type="FunFam" id="3.30.1390.20:FF:000001">
    <property type="entry name" value="50S ribosomal protein L30"/>
    <property type="match status" value="1"/>
</dbReference>
<comment type="caution">
    <text evidence="7">The sequence shown here is derived from an EMBL/GenBank/DDBJ whole genome shotgun (WGS) entry which is preliminary data.</text>
</comment>
<reference evidence="7 8" key="1">
    <citation type="submission" date="2020-07" db="EMBL/GenBank/DDBJ databases">
        <title>Characterization and genome sequencing of isolate MD1, a novel member within the family Lachnospiraceae.</title>
        <authorList>
            <person name="Rettenmaier R."/>
            <person name="Di Bello L."/>
            <person name="Zinser C."/>
            <person name="Scheitz K."/>
            <person name="Liebl W."/>
            <person name="Zverlov V."/>
        </authorList>
    </citation>
    <scope>NUCLEOTIDE SEQUENCE [LARGE SCALE GENOMIC DNA]</scope>
    <source>
        <strain evidence="7 8">MD1</strain>
    </source>
</reference>
<evidence type="ECO:0000259" key="6">
    <source>
        <dbReference type="Pfam" id="PF00327"/>
    </source>
</evidence>
<dbReference type="InterPro" id="IPR016082">
    <property type="entry name" value="Ribosomal_uL30_ferredoxin-like"/>
</dbReference>
<gene>
    <name evidence="5 7" type="primary">rpmD</name>
    <name evidence="7" type="ORF">H0486_15435</name>
</gene>
<dbReference type="GO" id="GO:0022625">
    <property type="term" value="C:cytosolic large ribosomal subunit"/>
    <property type="evidence" value="ECO:0007669"/>
    <property type="project" value="TreeGrafter"/>
</dbReference>
<evidence type="ECO:0000256" key="4">
    <source>
        <dbReference type="ARBA" id="ARBA00023274"/>
    </source>
</evidence>
<dbReference type="Pfam" id="PF00327">
    <property type="entry name" value="Ribosomal_L30"/>
    <property type="match status" value="1"/>
</dbReference>
<proteinExistence type="inferred from homology"/>
<dbReference type="InterPro" id="IPR005996">
    <property type="entry name" value="Ribosomal_uL30_bac-type"/>
</dbReference>
<keyword evidence="8" id="KW-1185">Reference proteome</keyword>
<evidence type="ECO:0000256" key="5">
    <source>
        <dbReference type="HAMAP-Rule" id="MF_01371"/>
    </source>
</evidence>
<organism evidence="7 8">
    <name type="scientific">Variimorphobacter saccharofermentans</name>
    <dbReference type="NCBI Taxonomy" id="2755051"/>
    <lineage>
        <taxon>Bacteria</taxon>
        <taxon>Bacillati</taxon>
        <taxon>Bacillota</taxon>
        <taxon>Clostridia</taxon>
        <taxon>Lachnospirales</taxon>
        <taxon>Lachnospiraceae</taxon>
        <taxon>Variimorphobacter</taxon>
    </lineage>
</organism>
<dbReference type="EMBL" id="JACEGA010000001">
    <property type="protein sequence ID" value="MBB2184272.1"/>
    <property type="molecule type" value="Genomic_DNA"/>
</dbReference>
<accession>A0A839K505</accession>
<dbReference type="InterPro" id="IPR036919">
    <property type="entry name" value="Ribo_uL30_ferredoxin-like_sf"/>
</dbReference>
<keyword evidence="4 5" id="KW-0687">Ribonucleoprotein</keyword>
<dbReference type="NCBIfam" id="TIGR01308">
    <property type="entry name" value="rpmD_bact"/>
    <property type="match status" value="1"/>
</dbReference>
<dbReference type="PANTHER" id="PTHR15892">
    <property type="entry name" value="MITOCHONDRIAL RIBOSOMAL PROTEIN L30"/>
    <property type="match status" value="1"/>
</dbReference>